<dbReference type="RefSeq" id="WP_114405915.1">
    <property type="nucleotide sequence ID" value="NZ_QOWE01000007.1"/>
</dbReference>
<evidence type="ECO:0000313" key="3">
    <source>
        <dbReference type="Proteomes" id="UP000253383"/>
    </source>
</evidence>
<evidence type="ECO:0000256" key="1">
    <source>
        <dbReference type="SAM" id="Coils"/>
    </source>
</evidence>
<gene>
    <name evidence="2" type="ORF">DUE52_10275</name>
</gene>
<feature type="coiled-coil region" evidence="1">
    <location>
        <begin position="71"/>
        <end position="98"/>
    </location>
</feature>
<dbReference type="OrthoDB" id="1494789at2"/>
<proteinExistence type="predicted"/>
<name>A0A368JU57_9BACT</name>
<dbReference type="AlphaFoldDB" id="A0A368JU57"/>
<organism evidence="2 3">
    <name type="scientific">Larkinella punicea</name>
    <dbReference type="NCBI Taxonomy" id="2315727"/>
    <lineage>
        <taxon>Bacteria</taxon>
        <taxon>Pseudomonadati</taxon>
        <taxon>Bacteroidota</taxon>
        <taxon>Cytophagia</taxon>
        <taxon>Cytophagales</taxon>
        <taxon>Spirosomataceae</taxon>
        <taxon>Larkinella</taxon>
    </lineage>
</organism>
<evidence type="ECO:0000313" key="2">
    <source>
        <dbReference type="EMBL" id="RCR69721.1"/>
    </source>
</evidence>
<keyword evidence="1" id="KW-0175">Coiled coil</keyword>
<accession>A0A368JU57</accession>
<dbReference type="EMBL" id="QOWE01000007">
    <property type="protein sequence ID" value="RCR69721.1"/>
    <property type="molecule type" value="Genomic_DNA"/>
</dbReference>
<protein>
    <recommendedName>
        <fullName evidence="4">MerR family transcriptional regulator</fullName>
    </recommendedName>
</protein>
<comment type="caution">
    <text evidence="2">The sequence shown here is derived from an EMBL/GenBank/DDBJ whole genome shotgun (WGS) entry which is preliminary data.</text>
</comment>
<sequence>MQPEDVILVEEYCLNYAIEETFVFSLEEYGLVELVVANDRKWIPLHQLQVIEKFSHFYYELDINVDGIDAISHLLRKVETMQEEIRLLKSRLNVYEGRP</sequence>
<reference evidence="2 3" key="1">
    <citation type="submission" date="2018-07" db="EMBL/GenBank/DDBJ databases">
        <title>Genome analysis of Larkinella rosea.</title>
        <authorList>
            <person name="Zhou Z."/>
            <person name="Wang G."/>
        </authorList>
    </citation>
    <scope>NUCLEOTIDE SEQUENCE [LARGE SCALE GENOMIC DNA]</scope>
    <source>
        <strain evidence="3">zzj9</strain>
    </source>
</reference>
<dbReference type="Pfam" id="PF13591">
    <property type="entry name" value="MerR_2"/>
    <property type="match status" value="1"/>
</dbReference>
<keyword evidence="3" id="KW-1185">Reference proteome</keyword>
<evidence type="ECO:0008006" key="4">
    <source>
        <dbReference type="Google" id="ProtNLM"/>
    </source>
</evidence>
<dbReference type="Proteomes" id="UP000253383">
    <property type="component" value="Unassembled WGS sequence"/>
</dbReference>
<dbReference type="Gene3D" id="1.10.1660.10">
    <property type="match status" value="1"/>
</dbReference>